<comment type="caution">
    <text evidence="1">The sequence shown here is derived from an EMBL/GenBank/DDBJ whole genome shotgun (WGS) entry which is preliminary data.</text>
</comment>
<dbReference type="Proteomes" id="UP000215914">
    <property type="component" value="Unassembled WGS sequence"/>
</dbReference>
<gene>
    <name evidence="1" type="ORF">HanXRQr2_Chr17g0779901</name>
</gene>
<protein>
    <recommendedName>
        <fullName evidence="3">Alpha/Beta hydrolase fold protein</fullName>
    </recommendedName>
</protein>
<keyword evidence="2" id="KW-1185">Reference proteome</keyword>
<dbReference type="PANTHER" id="PTHR10794">
    <property type="entry name" value="ABHYDROLASE DOMAIN-CONTAINING PROTEIN"/>
    <property type="match status" value="1"/>
</dbReference>
<dbReference type="EMBL" id="MNCJ02000332">
    <property type="protein sequence ID" value="KAF5753416.1"/>
    <property type="molecule type" value="Genomic_DNA"/>
</dbReference>
<dbReference type="InterPro" id="IPR050960">
    <property type="entry name" value="AB_hydrolase_4_sf"/>
</dbReference>
<evidence type="ECO:0000313" key="2">
    <source>
        <dbReference type="Proteomes" id="UP000215914"/>
    </source>
</evidence>
<reference evidence="1" key="1">
    <citation type="journal article" date="2017" name="Nature">
        <title>The sunflower genome provides insights into oil metabolism, flowering and Asterid evolution.</title>
        <authorList>
            <person name="Badouin H."/>
            <person name="Gouzy J."/>
            <person name="Grassa C.J."/>
            <person name="Murat F."/>
            <person name="Staton S.E."/>
            <person name="Cottret L."/>
            <person name="Lelandais-Briere C."/>
            <person name="Owens G.L."/>
            <person name="Carrere S."/>
            <person name="Mayjonade B."/>
            <person name="Legrand L."/>
            <person name="Gill N."/>
            <person name="Kane N.C."/>
            <person name="Bowers J.E."/>
            <person name="Hubner S."/>
            <person name="Bellec A."/>
            <person name="Berard A."/>
            <person name="Berges H."/>
            <person name="Blanchet N."/>
            <person name="Boniface M.C."/>
            <person name="Brunel D."/>
            <person name="Catrice O."/>
            <person name="Chaidir N."/>
            <person name="Claudel C."/>
            <person name="Donnadieu C."/>
            <person name="Faraut T."/>
            <person name="Fievet G."/>
            <person name="Helmstetter N."/>
            <person name="King M."/>
            <person name="Knapp S.J."/>
            <person name="Lai Z."/>
            <person name="Le Paslier M.C."/>
            <person name="Lippi Y."/>
            <person name="Lorenzon L."/>
            <person name="Mandel J.R."/>
            <person name="Marage G."/>
            <person name="Marchand G."/>
            <person name="Marquand E."/>
            <person name="Bret-Mestries E."/>
            <person name="Morien E."/>
            <person name="Nambeesan S."/>
            <person name="Nguyen T."/>
            <person name="Pegot-Espagnet P."/>
            <person name="Pouilly N."/>
            <person name="Raftis F."/>
            <person name="Sallet E."/>
            <person name="Schiex T."/>
            <person name="Thomas J."/>
            <person name="Vandecasteele C."/>
            <person name="Vares D."/>
            <person name="Vear F."/>
            <person name="Vautrin S."/>
            <person name="Crespi M."/>
            <person name="Mangin B."/>
            <person name="Burke J.M."/>
            <person name="Salse J."/>
            <person name="Munos S."/>
            <person name="Vincourt P."/>
            <person name="Rieseberg L.H."/>
            <person name="Langlade N.B."/>
        </authorList>
    </citation>
    <scope>NUCLEOTIDE SEQUENCE</scope>
    <source>
        <tissue evidence="1">Leaves</tissue>
    </source>
</reference>
<dbReference type="Gramene" id="mRNA:HanXRQr2_Chr17g0779901">
    <property type="protein sequence ID" value="mRNA:HanXRQr2_Chr17g0779901"/>
    <property type="gene ID" value="HanXRQr2_Chr17g0779901"/>
</dbReference>
<evidence type="ECO:0000313" key="1">
    <source>
        <dbReference type="EMBL" id="KAF5753416.1"/>
    </source>
</evidence>
<proteinExistence type="predicted"/>
<name>A0A9K3GSA6_HELAN</name>
<dbReference type="PANTHER" id="PTHR10794:SF85">
    <property type="entry name" value="ALPHA_BETA HYDROLASE FOLD PROTEIN-RELATED"/>
    <property type="match status" value="1"/>
</dbReference>
<organism evidence="1 2">
    <name type="scientific">Helianthus annuus</name>
    <name type="common">Common sunflower</name>
    <dbReference type="NCBI Taxonomy" id="4232"/>
    <lineage>
        <taxon>Eukaryota</taxon>
        <taxon>Viridiplantae</taxon>
        <taxon>Streptophyta</taxon>
        <taxon>Embryophyta</taxon>
        <taxon>Tracheophyta</taxon>
        <taxon>Spermatophyta</taxon>
        <taxon>Magnoliopsida</taxon>
        <taxon>eudicotyledons</taxon>
        <taxon>Gunneridae</taxon>
        <taxon>Pentapetalae</taxon>
        <taxon>asterids</taxon>
        <taxon>campanulids</taxon>
        <taxon>Asterales</taxon>
        <taxon>Asteraceae</taxon>
        <taxon>Asteroideae</taxon>
        <taxon>Heliantheae alliance</taxon>
        <taxon>Heliantheae</taxon>
        <taxon>Helianthus</taxon>
    </lineage>
</organism>
<sequence>MKAQKWPNLRDEKWEFTQIFAFEKKKCDIWSYVMGYKDFLNSTCLFDLQAKNDPIAPDRAIPREDIKENPNCVLIVTPQGGHLGWVAGENAPQGCPWTDPMVMDFLQHLENEKSGTRQGTGNVLQSVEA</sequence>
<dbReference type="AlphaFoldDB" id="A0A9K3GSA6"/>
<evidence type="ECO:0008006" key="3">
    <source>
        <dbReference type="Google" id="ProtNLM"/>
    </source>
</evidence>
<reference evidence="1" key="2">
    <citation type="submission" date="2020-06" db="EMBL/GenBank/DDBJ databases">
        <title>Helianthus annuus Genome sequencing and assembly Release 2.</title>
        <authorList>
            <person name="Gouzy J."/>
            <person name="Langlade N."/>
            <person name="Munos S."/>
        </authorList>
    </citation>
    <scope>NUCLEOTIDE SEQUENCE</scope>
    <source>
        <tissue evidence="1">Leaves</tissue>
    </source>
</reference>
<accession>A0A9K3GSA6</accession>